<dbReference type="AlphaFoldDB" id="A0A345P627"/>
<dbReference type="OrthoDB" id="9810445at2"/>
<keyword evidence="4" id="KW-0378">Hydrolase</keyword>
<evidence type="ECO:0000259" key="7">
    <source>
        <dbReference type="Pfam" id="PF01435"/>
    </source>
</evidence>
<reference evidence="8 9" key="1">
    <citation type="submission" date="2018-07" db="EMBL/GenBank/DDBJ databases">
        <title>Genome sequencing of Moraxellaceae gen. HYN0046.</title>
        <authorList>
            <person name="Kim M."/>
            <person name="Yi H."/>
        </authorList>
    </citation>
    <scope>NUCLEOTIDE SEQUENCE [LARGE SCALE GENOMIC DNA]</scope>
    <source>
        <strain evidence="8 9">HYN0046</strain>
    </source>
</reference>
<dbReference type="GO" id="GO:0004222">
    <property type="term" value="F:metalloendopeptidase activity"/>
    <property type="evidence" value="ECO:0007669"/>
    <property type="project" value="InterPro"/>
</dbReference>
<dbReference type="Proteomes" id="UP000253940">
    <property type="component" value="Chromosome"/>
</dbReference>
<dbReference type="InterPro" id="IPR051156">
    <property type="entry name" value="Mito/Outer_Membr_Metalloprot"/>
</dbReference>
<dbReference type="Gene3D" id="1.25.40.10">
    <property type="entry name" value="Tetratricopeptide repeat domain"/>
    <property type="match status" value="1"/>
</dbReference>
<keyword evidence="5" id="KW-0862">Zinc</keyword>
<evidence type="ECO:0000313" key="9">
    <source>
        <dbReference type="Proteomes" id="UP000253940"/>
    </source>
</evidence>
<dbReference type="GO" id="GO:0016020">
    <property type="term" value="C:membrane"/>
    <property type="evidence" value="ECO:0007669"/>
    <property type="project" value="TreeGrafter"/>
</dbReference>
<evidence type="ECO:0000256" key="4">
    <source>
        <dbReference type="ARBA" id="ARBA00022801"/>
    </source>
</evidence>
<evidence type="ECO:0000256" key="2">
    <source>
        <dbReference type="ARBA" id="ARBA00022670"/>
    </source>
</evidence>
<organism evidence="8 9">
    <name type="scientific">Aquirhabdus parva</name>
    <dbReference type="NCBI Taxonomy" id="2283318"/>
    <lineage>
        <taxon>Bacteria</taxon>
        <taxon>Pseudomonadati</taxon>
        <taxon>Pseudomonadota</taxon>
        <taxon>Gammaproteobacteria</taxon>
        <taxon>Moraxellales</taxon>
        <taxon>Moraxellaceae</taxon>
        <taxon>Aquirhabdus</taxon>
    </lineage>
</organism>
<keyword evidence="6" id="KW-0482">Metalloprotease</keyword>
<evidence type="ECO:0000256" key="1">
    <source>
        <dbReference type="ARBA" id="ARBA00001947"/>
    </source>
</evidence>
<dbReference type="SUPFAM" id="SSF48452">
    <property type="entry name" value="TPR-like"/>
    <property type="match status" value="1"/>
</dbReference>
<dbReference type="PANTHER" id="PTHR22726">
    <property type="entry name" value="METALLOENDOPEPTIDASE OMA1"/>
    <property type="match status" value="1"/>
</dbReference>
<sequence length="513" mass="57116">MMSYFSMLIRCNLILWTLGISAICPMLTHAKIESDVWDTQVHSSSESYILPTLGSQPGLIDQARDKAIGEAVLREINKEVPVVDDPLIQDDLERMYRRIYAQTLLGTPTALLLIQDEEINAFAVPGGLVAMNTGLLLSADNADEVAGVLSHEIAHVSQRHYSRQTDAMKNQKWWALGGAIAAIALAKKDGDTSSALFMGTQASLMSQQLAYSRDNEREADRVGMQLMQSAGYDPRAMPDFFEIMQKKTRMVGFVPSFILTHPLTSERISEARLRANQYSLDQVRSASSIMNQSNSILGSAQLDAFHVMQLRVAAVTNTTNIAALIPQAKTDDAAALALAYLYQKAGRIVEARKLVTPLLTRYPDSAYVTITAAEIEIADNKSAIAIKLLEPLSRVMPESRPIIMTLARGYVLLGQGQTAIELLRPWTLKRPQDIQLWQLMKEAAEKLPATNKNAITVLRYRAEMLFWQGNIDSALRSLDRAEALADKKSVEFELIAQRTKYMEQKMKEKLKDL</sequence>
<dbReference type="KEGG" id="mbah:HYN46_07755"/>
<evidence type="ECO:0000256" key="3">
    <source>
        <dbReference type="ARBA" id="ARBA00022723"/>
    </source>
</evidence>
<accession>A0A345P627</accession>
<keyword evidence="3" id="KW-0479">Metal-binding</keyword>
<dbReference type="GO" id="GO:0051603">
    <property type="term" value="P:proteolysis involved in protein catabolic process"/>
    <property type="evidence" value="ECO:0007669"/>
    <property type="project" value="TreeGrafter"/>
</dbReference>
<name>A0A345P627_9GAMM</name>
<evidence type="ECO:0000313" key="8">
    <source>
        <dbReference type="EMBL" id="AXI02736.1"/>
    </source>
</evidence>
<dbReference type="Gene3D" id="3.30.2010.10">
    <property type="entry name" value="Metalloproteases ('zincins'), catalytic domain"/>
    <property type="match status" value="1"/>
</dbReference>
<evidence type="ECO:0000256" key="5">
    <source>
        <dbReference type="ARBA" id="ARBA00022833"/>
    </source>
</evidence>
<dbReference type="GO" id="GO:0046872">
    <property type="term" value="F:metal ion binding"/>
    <property type="evidence" value="ECO:0007669"/>
    <property type="project" value="UniProtKB-KW"/>
</dbReference>
<comment type="cofactor">
    <cofactor evidence="1">
        <name>Zn(2+)</name>
        <dbReference type="ChEBI" id="CHEBI:29105"/>
    </cofactor>
</comment>
<feature type="domain" description="Peptidase M48" evidence="7">
    <location>
        <begin position="89"/>
        <end position="272"/>
    </location>
</feature>
<protein>
    <recommendedName>
        <fullName evidence="7">Peptidase M48 domain-containing protein</fullName>
    </recommendedName>
</protein>
<dbReference type="InterPro" id="IPR001915">
    <property type="entry name" value="Peptidase_M48"/>
</dbReference>
<dbReference type="InterPro" id="IPR011990">
    <property type="entry name" value="TPR-like_helical_dom_sf"/>
</dbReference>
<dbReference type="PANTHER" id="PTHR22726:SF1">
    <property type="entry name" value="METALLOENDOPEPTIDASE OMA1, MITOCHONDRIAL"/>
    <property type="match status" value="1"/>
</dbReference>
<proteinExistence type="predicted"/>
<dbReference type="Pfam" id="PF01435">
    <property type="entry name" value="Peptidase_M48"/>
    <property type="match status" value="1"/>
</dbReference>
<dbReference type="EMBL" id="CP031222">
    <property type="protein sequence ID" value="AXI02736.1"/>
    <property type="molecule type" value="Genomic_DNA"/>
</dbReference>
<gene>
    <name evidence="8" type="ORF">HYN46_07755</name>
</gene>
<evidence type="ECO:0000256" key="6">
    <source>
        <dbReference type="ARBA" id="ARBA00023049"/>
    </source>
</evidence>
<keyword evidence="2" id="KW-0645">Protease</keyword>
<keyword evidence="9" id="KW-1185">Reference proteome</keyword>